<keyword evidence="1" id="KW-0812">Transmembrane</keyword>
<dbReference type="Pfam" id="PF16938">
    <property type="entry name" value="Phage_holin_Dp1"/>
    <property type="match status" value="1"/>
</dbReference>
<proteinExistence type="predicted"/>
<keyword evidence="1" id="KW-1133">Transmembrane helix</keyword>
<feature type="transmembrane region" description="Helical" evidence="1">
    <location>
        <begin position="47"/>
        <end position="68"/>
    </location>
</feature>
<accession>A0A087BFF1</accession>
<organism evidence="2 3">
    <name type="scientific">Bifidobacterium longum subsp. suis</name>
    <dbReference type="NCBI Taxonomy" id="1695"/>
    <lineage>
        <taxon>Bacteria</taxon>
        <taxon>Bacillati</taxon>
        <taxon>Actinomycetota</taxon>
        <taxon>Actinomycetes</taxon>
        <taxon>Bifidobacteriales</taxon>
        <taxon>Bifidobacteriaceae</taxon>
        <taxon>Bifidobacterium</taxon>
    </lineage>
</organism>
<protein>
    <submittedName>
        <fullName evidence="2">Phage holin-like protein</fullName>
    </submittedName>
</protein>
<feature type="transmembrane region" description="Helical" evidence="1">
    <location>
        <begin position="74"/>
        <end position="95"/>
    </location>
</feature>
<comment type="caution">
    <text evidence="2">The sequence shown here is derived from an EMBL/GenBank/DDBJ whole genome shotgun (WGS) entry which is preliminary data.</text>
</comment>
<reference evidence="2 3" key="1">
    <citation type="submission" date="2014-03" db="EMBL/GenBank/DDBJ databases">
        <title>Genomics of Bifidobacteria.</title>
        <authorList>
            <person name="Ventura M."/>
            <person name="Milani C."/>
            <person name="Lugli G.A."/>
        </authorList>
    </citation>
    <scope>NUCLEOTIDE SEQUENCE [LARGE SCALE GENOMIC DNA]</scope>
    <source>
        <strain evidence="2 3">LMG 21814</strain>
    </source>
</reference>
<dbReference type="Proteomes" id="UP000029024">
    <property type="component" value="Unassembled WGS sequence"/>
</dbReference>
<evidence type="ECO:0000313" key="2">
    <source>
        <dbReference type="EMBL" id="KFI69751.1"/>
    </source>
</evidence>
<keyword evidence="1" id="KW-0472">Membrane</keyword>
<dbReference type="InterPro" id="IPR031612">
    <property type="entry name" value="Phage_holin_Dp1"/>
</dbReference>
<dbReference type="EMBL" id="JGZA01000015">
    <property type="protein sequence ID" value="KFI69751.1"/>
    <property type="molecule type" value="Genomic_DNA"/>
</dbReference>
<evidence type="ECO:0000256" key="1">
    <source>
        <dbReference type="SAM" id="Phobius"/>
    </source>
</evidence>
<name>A0A087BFF1_BIFLN</name>
<sequence length="103" mass="11052">MTDSKSTTDTGETLPGVDVSDWPEPAYVTHDVPDWLIPSRVYDILKWLGLVVLPALAVFVNTVGPAWGWTHVDAIVTTLNALGILAGALIGVSAIKQRLDRTA</sequence>
<dbReference type="AlphaFoldDB" id="A0A087BFF1"/>
<gene>
    <name evidence="2" type="ORF">BLSS_0052</name>
</gene>
<dbReference type="RefSeq" id="WP_231938202.1">
    <property type="nucleotide sequence ID" value="NZ_JGZA01000015.1"/>
</dbReference>
<evidence type="ECO:0000313" key="3">
    <source>
        <dbReference type="Proteomes" id="UP000029024"/>
    </source>
</evidence>